<evidence type="ECO:0000313" key="6">
    <source>
        <dbReference type="Proteomes" id="UP000070558"/>
    </source>
</evidence>
<dbReference type="InterPro" id="IPR000667">
    <property type="entry name" value="Peptidase_S13"/>
</dbReference>
<keyword evidence="5" id="KW-0121">Carboxypeptidase</keyword>
<dbReference type="GO" id="GO:0006508">
    <property type="term" value="P:proteolysis"/>
    <property type="evidence" value="ECO:0007669"/>
    <property type="project" value="InterPro"/>
</dbReference>
<dbReference type="Gene3D" id="3.40.710.10">
    <property type="entry name" value="DD-peptidase/beta-lactamase superfamily"/>
    <property type="match status" value="2"/>
</dbReference>
<dbReference type="PATRIC" id="fig|2702.99.peg.1029"/>
<dbReference type="Proteomes" id="UP000070558">
    <property type="component" value="Unassembled WGS sequence"/>
</dbReference>
<protein>
    <submittedName>
        <fullName evidence="5">D-alanyl-D-alanine carboxypeptidase/D-alanyl-D-alanine-endopeptidase</fullName>
    </submittedName>
</protein>
<dbReference type="EMBL" id="LRQA01000049">
    <property type="protein sequence ID" value="KXA17641.1"/>
    <property type="molecule type" value="Genomic_DNA"/>
</dbReference>
<evidence type="ECO:0000256" key="3">
    <source>
        <dbReference type="SAM" id="MobiDB-lite"/>
    </source>
</evidence>
<proteinExistence type="inferred from homology"/>
<accession>A0A133NMY2</accession>
<comment type="caution">
    <text evidence="5">The sequence shown here is derived from an EMBL/GenBank/DDBJ whole genome shotgun (WGS) entry which is preliminary data.</text>
</comment>
<comment type="similarity">
    <text evidence="1">Belongs to the peptidase S13 family.</text>
</comment>
<dbReference type="InterPro" id="IPR012338">
    <property type="entry name" value="Beta-lactam/transpept-like"/>
</dbReference>
<dbReference type="OrthoDB" id="56883at2"/>
<evidence type="ECO:0000256" key="1">
    <source>
        <dbReference type="ARBA" id="ARBA00006096"/>
    </source>
</evidence>
<feature type="region of interest" description="Disordered" evidence="3">
    <location>
        <begin position="1"/>
        <end position="26"/>
    </location>
</feature>
<dbReference type="AlphaFoldDB" id="A0A133NMY2"/>
<sequence length="550" mass="58553">MQDGENVKNPDNIIEIPEDAFTSKESREKAGFTSSLGAQKPLKSRNRAVVCLIAAASVISLMCGYILFDSKDLLQNRDFIQSRMAIKNNKSLQELSSPKPKKIAHYASLIKQLDKNKPVDKAAAEKVLQTFLDYPALGPNAAAVIADANGKIIAAKNPDLALQPASTMKTLTALAASHTLDMASTLDTLVYASCDDSGSFARLVLRGSGDMLLGAGQSDPNHVNGRAGLETLANKTAAALKKRGVKIVQFAVDDSLFGAKRYPELINENDGEGRFYAPTSSVAVDEGRNRDFAAWVSYGNDADDTDDYPLLDRHPAVSAGLIFANLLQKAGIDVRTWNGDSAKITKAAKVSSADSMYVSYKKPLISADFSPIARVCSAPLGEIMAYMLRHSDNSLAEEFGRLTALAMRKSNSPKGATLAVQEVLRNLGIDINGLHMSDCSGLSPKSSVRAVTLIQVQAQNLKEGLGAAAAEGLALPGVWCTSARKRLSDKSAAGLMRVKTGYLGDVSSMVGNVSRKSGGALTFAVVVNPPGDVNYTYVGVNKMMAELTNL</sequence>
<keyword evidence="4" id="KW-0472">Membrane</keyword>
<name>A0A133NMY2_GARVA</name>
<dbReference type="GO" id="GO:0000270">
    <property type="term" value="P:peptidoglycan metabolic process"/>
    <property type="evidence" value="ECO:0007669"/>
    <property type="project" value="TreeGrafter"/>
</dbReference>
<dbReference type="PANTHER" id="PTHR30023">
    <property type="entry name" value="D-ALANYL-D-ALANINE CARBOXYPEPTIDASE"/>
    <property type="match status" value="1"/>
</dbReference>
<dbReference type="RefSeq" id="WP_060787173.1">
    <property type="nucleotide sequence ID" value="NZ_KQ956821.1"/>
</dbReference>
<reference evidence="5 6" key="1">
    <citation type="submission" date="2016-01" db="EMBL/GenBank/DDBJ databases">
        <authorList>
            <person name="Oliw E.H."/>
        </authorList>
    </citation>
    <scope>NUCLEOTIDE SEQUENCE [LARGE SCALE GENOMIC DNA]</scope>
    <source>
        <strain evidence="5 6">GED7760B</strain>
    </source>
</reference>
<keyword evidence="4" id="KW-1133">Transmembrane helix</keyword>
<keyword evidence="2" id="KW-0378">Hydrolase</keyword>
<dbReference type="PANTHER" id="PTHR30023:SF0">
    <property type="entry name" value="PENICILLIN-SENSITIVE CARBOXYPEPTIDASE A"/>
    <property type="match status" value="1"/>
</dbReference>
<keyword evidence="4" id="KW-0812">Transmembrane</keyword>
<feature type="transmembrane region" description="Helical" evidence="4">
    <location>
        <begin position="48"/>
        <end position="68"/>
    </location>
</feature>
<organism evidence="5 6">
    <name type="scientific">Gardnerella vaginalis</name>
    <dbReference type="NCBI Taxonomy" id="2702"/>
    <lineage>
        <taxon>Bacteria</taxon>
        <taxon>Bacillati</taxon>
        <taxon>Actinomycetota</taxon>
        <taxon>Actinomycetes</taxon>
        <taxon>Bifidobacteriales</taxon>
        <taxon>Bifidobacteriaceae</taxon>
        <taxon>Gardnerella</taxon>
    </lineage>
</organism>
<evidence type="ECO:0000313" key="5">
    <source>
        <dbReference type="EMBL" id="KXA17641.1"/>
    </source>
</evidence>
<dbReference type="SUPFAM" id="SSF56601">
    <property type="entry name" value="beta-lactamase/transpeptidase-like"/>
    <property type="match status" value="1"/>
</dbReference>
<dbReference type="PRINTS" id="PR00922">
    <property type="entry name" value="DADACBPTASE3"/>
</dbReference>
<dbReference type="GO" id="GO:0004185">
    <property type="term" value="F:serine-type carboxypeptidase activity"/>
    <property type="evidence" value="ECO:0007669"/>
    <property type="project" value="InterPro"/>
</dbReference>
<gene>
    <name evidence="5" type="ORF">HMPREF3216_01055</name>
</gene>
<dbReference type="Pfam" id="PF02113">
    <property type="entry name" value="Peptidase_S13"/>
    <property type="match status" value="2"/>
</dbReference>
<evidence type="ECO:0000256" key="2">
    <source>
        <dbReference type="ARBA" id="ARBA00022801"/>
    </source>
</evidence>
<keyword evidence="5" id="KW-0645">Protease</keyword>
<evidence type="ECO:0000256" key="4">
    <source>
        <dbReference type="SAM" id="Phobius"/>
    </source>
</evidence>